<reference evidence="1 2" key="1">
    <citation type="journal article" date="2005" name="PLoS Biol.">
        <title>The genomes of Oryza sativa: a history of duplications.</title>
        <authorList>
            <person name="Yu J."/>
            <person name="Wang J."/>
            <person name="Lin W."/>
            <person name="Li S."/>
            <person name="Li H."/>
            <person name="Zhou J."/>
            <person name="Ni P."/>
            <person name="Dong W."/>
            <person name="Hu S."/>
            <person name="Zeng C."/>
            <person name="Zhang J."/>
            <person name="Zhang Y."/>
            <person name="Li R."/>
            <person name="Xu Z."/>
            <person name="Li S."/>
            <person name="Li X."/>
            <person name="Zheng H."/>
            <person name="Cong L."/>
            <person name="Lin L."/>
            <person name="Yin J."/>
            <person name="Geng J."/>
            <person name="Li G."/>
            <person name="Shi J."/>
            <person name="Liu J."/>
            <person name="Lv H."/>
            <person name="Li J."/>
            <person name="Wang J."/>
            <person name="Deng Y."/>
            <person name="Ran L."/>
            <person name="Shi X."/>
            <person name="Wang X."/>
            <person name="Wu Q."/>
            <person name="Li C."/>
            <person name="Ren X."/>
            <person name="Wang J."/>
            <person name="Wang X."/>
            <person name="Li D."/>
            <person name="Liu D."/>
            <person name="Zhang X."/>
            <person name="Ji Z."/>
            <person name="Zhao W."/>
            <person name="Sun Y."/>
            <person name="Zhang Z."/>
            <person name="Bao J."/>
            <person name="Han Y."/>
            <person name="Dong L."/>
            <person name="Ji J."/>
            <person name="Chen P."/>
            <person name="Wu S."/>
            <person name="Liu J."/>
            <person name="Xiao Y."/>
            <person name="Bu D."/>
            <person name="Tan J."/>
            <person name="Yang L."/>
            <person name="Ye C."/>
            <person name="Zhang J."/>
            <person name="Xu J."/>
            <person name="Zhou Y."/>
            <person name="Yu Y."/>
            <person name="Zhang B."/>
            <person name="Zhuang S."/>
            <person name="Wei H."/>
            <person name="Liu B."/>
            <person name="Lei M."/>
            <person name="Yu H."/>
            <person name="Li Y."/>
            <person name="Xu H."/>
            <person name="Wei S."/>
            <person name="He X."/>
            <person name="Fang L."/>
            <person name="Zhang Z."/>
            <person name="Zhang Y."/>
            <person name="Huang X."/>
            <person name="Su Z."/>
            <person name="Tong W."/>
            <person name="Li J."/>
            <person name="Tong Z."/>
            <person name="Li S."/>
            <person name="Ye J."/>
            <person name="Wang L."/>
            <person name="Fang L."/>
            <person name="Lei T."/>
            <person name="Chen C."/>
            <person name="Chen H."/>
            <person name="Xu Z."/>
            <person name="Li H."/>
            <person name="Huang H."/>
            <person name="Zhang F."/>
            <person name="Xu H."/>
            <person name="Li N."/>
            <person name="Zhao C."/>
            <person name="Li S."/>
            <person name="Dong L."/>
            <person name="Huang Y."/>
            <person name="Li L."/>
            <person name="Xi Y."/>
            <person name="Qi Q."/>
            <person name="Li W."/>
            <person name="Zhang B."/>
            <person name="Hu W."/>
            <person name="Zhang Y."/>
            <person name="Tian X."/>
            <person name="Jiao Y."/>
            <person name="Liang X."/>
            <person name="Jin J."/>
            <person name="Gao L."/>
            <person name="Zheng W."/>
            <person name="Hao B."/>
            <person name="Liu S."/>
            <person name="Wang W."/>
            <person name="Yuan L."/>
            <person name="Cao M."/>
            <person name="McDermott J."/>
            <person name="Samudrala R."/>
            <person name="Wang J."/>
            <person name="Wong G.K."/>
            <person name="Yang H."/>
        </authorList>
    </citation>
    <scope>NUCLEOTIDE SEQUENCE [LARGE SCALE GENOMIC DNA]</scope>
    <source>
        <strain evidence="2">cv. 93-11</strain>
    </source>
</reference>
<protein>
    <submittedName>
        <fullName evidence="1">Uncharacterized protein</fullName>
    </submittedName>
</protein>
<dbReference type="Gramene" id="BGIOSGA007034-TA">
    <property type="protein sequence ID" value="BGIOSGA007034-PA"/>
    <property type="gene ID" value="BGIOSGA007034"/>
</dbReference>
<gene>
    <name evidence="1" type="ORF">OsI_06073</name>
</gene>
<evidence type="ECO:0000313" key="1">
    <source>
        <dbReference type="EMBL" id="EEC72602.1"/>
    </source>
</evidence>
<dbReference type="HOGENOM" id="CLU_1974187_0_0_1"/>
<name>B8AIY1_ORYSI</name>
<keyword evidence="2" id="KW-1185">Reference proteome</keyword>
<sequence length="127" mass="14058">MGRWQPARWRKCWLQFTRRTSTPSSCQHVAISVQYREWEPAPAPTSRRRGQPPHDRLPMWAMTGRWRRHTTAMAGLPVSPRLTVTGVWGGDSVSAAAVAGLPASSRLTVTDVWGGNGVSPLLWPMAG</sequence>
<evidence type="ECO:0000313" key="2">
    <source>
        <dbReference type="Proteomes" id="UP000007015"/>
    </source>
</evidence>
<dbReference type="Proteomes" id="UP000007015">
    <property type="component" value="Chromosome 2"/>
</dbReference>
<accession>B8AIY1</accession>
<proteinExistence type="predicted"/>
<dbReference type="AlphaFoldDB" id="B8AIY1"/>
<dbReference type="EMBL" id="CM000127">
    <property type="protein sequence ID" value="EEC72602.1"/>
    <property type="molecule type" value="Genomic_DNA"/>
</dbReference>
<organism evidence="1 2">
    <name type="scientific">Oryza sativa subsp. indica</name>
    <name type="common">Rice</name>
    <dbReference type="NCBI Taxonomy" id="39946"/>
    <lineage>
        <taxon>Eukaryota</taxon>
        <taxon>Viridiplantae</taxon>
        <taxon>Streptophyta</taxon>
        <taxon>Embryophyta</taxon>
        <taxon>Tracheophyta</taxon>
        <taxon>Spermatophyta</taxon>
        <taxon>Magnoliopsida</taxon>
        <taxon>Liliopsida</taxon>
        <taxon>Poales</taxon>
        <taxon>Poaceae</taxon>
        <taxon>BOP clade</taxon>
        <taxon>Oryzoideae</taxon>
        <taxon>Oryzeae</taxon>
        <taxon>Oryzinae</taxon>
        <taxon>Oryza</taxon>
        <taxon>Oryza sativa</taxon>
    </lineage>
</organism>